<protein>
    <submittedName>
        <fullName evidence="1">Uncharacterized protein</fullName>
    </submittedName>
</protein>
<proteinExistence type="predicted"/>
<sequence length="154" mass="16749">MIEEILINDPLELALTRAETEHNVMSVDAHGYDKMLDSVRSMEKMVPYLSLGEKDKSNQSILVLCLVLLYQQNDMLHVVLFHVSSSCALCLGSLATLLSRTVLSCFGSIGVGILVLLDTNGGEFVVNGQCLKPYLVETTIAEGEEISLCDPSTA</sequence>
<evidence type="ECO:0000313" key="2">
    <source>
        <dbReference type="Proteomes" id="UP000712281"/>
    </source>
</evidence>
<comment type="caution">
    <text evidence="1">The sequence shown here is derived from an EMBL/GenBank/DDBJ whole genome shotgun (WGS) entry which is preliminary data.</text>
</comment>
<accession>A0A8S9GB85</accession>
<dbReference type="AlphaFoldDB" id="A0A8S9GB85"/>
<name>A0A8S9GB85_BRACR</name>
<dbReference type="EMBL" id="QGKW02002005">
    <property type="protein sequence ID" value="KAF2542354.1"/>
    <property type="molecule type" value="Genomic_DNA"/>
</dbReference>
<dbReference type="Proteomes" id="UP000712281">
    <property type="component" value="Unassembled WGS sequence"/>
</dbReference>
<reference evidence="1" key="1">
    <citation type="submission" date="2019-12" db="EMBL/GenBank/DDBJ databases">
        <title>Genome sequencing and annotation of Brassica cretica.</title>
        <authorList>
            <person name="Studholme D.J."/>
            <person name="Sarris P.F."/>
        </authorList>
    </citation>
    <scope>NUCLEOTIDE SEQUENCE</scope>
    <source>
        <strain evidence="1">PFS-001/15</strain>
        <tissue evidence="1">Leaf</tissue>
    </source>
</reference>
<evidence type="ECO:0000313" key="1">
    <source>
        <dbReference type="EMBL" id="KAF2542354.1"/>
    </source>
</evidence>
<gene>
    <name evidence="1" type="ORF">F2Q68_00031087</name>
</gene>
<organism evidence="1 2">
    <name type="scientific">Brassica cretica</name>
    <name type="common">Mustard</name>
    <dbReference type="NCBI Taxonomy" id="69181"/>
    <lineage>
        <taxon>Eukaryota</taxon>
        <taxon>Viridiplantae</taxon>
        <taxon>Streptophyta</taxon>
        <taxon>Embryophyta</taxon>
        <taxon>Tracheophyta</taxon>
        <taxon>Spermatophyta</taxon>
        <taxon>Magnoliopsida</taxon>
        <taxon>eudicotyledons</taxon>
        <taxon>Gunneridae</taxon>
        <taxon>Pentapetalae</taxon>
        <taxon>rosids</taxon>
        <taxon>malvids</taxon>
        <taxon>Brassicales</taxon>
        <taxon>Brassicaceae</taxon>
        <taxon>Brassiceae</taxon>
        <taxon>Brassica</taxon>
    </lineage>
</organism>